<dbReference type="OrthoDB" id="6802137at2"/>
<dbReference type="Proteomes" id="UP000008206">
    <property type="component" value="Chromosome"/>
</dbReference>
<accession>E0UDN8</accession>
<reference evidence="2" key="1">
    <citation type="journal article" date="2011" name="MBio">
        <title>Novel metabolic attributes of the genus Cyanothece, comprising a group of unicellular nitrogen-fixing Cyanobacteria.</title>
        <authorList>
            <person name="Bandyopadhyay A."/>
            <person name="Elvitigala T."/>
            <person name="Welsh E."/>
            <person name="Stockel J."/>
            <person name="Liberton M."/>
            <person name="Min H."/>
            <person name="Sherman L.A."/>
            <person name="Pakrasi H.B."/>
        </authorList>
    </citation>
    <scope>NUCLEOTIDE SEQUENCE [LARGE SCALE GENOMIC DNA]</scope>
    <source>
        <strain evidence="2">PCC 7822</strain>
    </source>
</reference>
<gene>
    <name evidence="1" type="ordered locus">Cyan7822_3401</name>
</gene>
<sequence>MEQQWKQFTFLPNKTQPKYYLMHLASRPPAQREIKYTLWEHNTLDLAYQFDYGIYGLGFRTPDYYETNLSVIDIEKENKNKCIENLREELMPIIYDHPEGIILDDLHNSTMQKNPATLDDYIQVINEQVNEGDLQVIRDGKITSSKKLKLGDIIVKSKCKQLKLDLKF</sequence>
<organism evidence="1 2">
    <name type="scientific">Gloeothece verrucosa (strain PCC 7822)</name>
    <name type="common">Cyanothece sp. (strain PCC 7822)</name>
    <dbReference type="NCBI Taxonomy" id="497965"/>
    <lineage>
        <taxon>Bacteria</taxon>
        <taxon>Bacillati</taxon>
        <taxon>Cyanobacteriota</taxon>
        <taxon>Cyanophyceae</taxon>
        <taxon>Oscillatoriophycideae</taxon>
        <taxon>Chroococcales</taxon>
        <taxon>Aphanothecaceae</taxon>
        <taxon>Gloeothece</taxon>
        <taxon>Gloeothece verrucosa</taxon>
    </lineage>
</organism>
<evidence type="ECO:0000313" key="1">
    <source>
        <dbReference type="EMBL" id="ADN15351.1"/>
    </source>
</evidence>
<dbReference type="EMBL" id="CP002198">
    <property type="protein sequence ID" value="ADN15351.1"/>
    <property type="molecule type" value="Genomic_DNA"/>
</dbReference>
<dbReference type="eggNOG" id="COG4422">
    <property type="taxonomic scope" value="Bacteria"/>
</dbReference>
<protein>
    <submittedName>
        <fullName evidence="1">Uncharacterized protein</fullName>
    </submittedName>
</protein>
<dbReference type="AlphaFoldDB" id="E0UDN8"/>
<proteinExistence type="predicted"/>
<dbReference type="HOGENOM" id="CLU_1583773_0_0_3"/>
<evidence type="ECO:0000313" key="2">
    <source>
        <dbReference type="Proteomes" id="UP000008206"/>
    </source>
</evidence>
<keyword evidence="2" id="KW-1185">Reference proteome</keyword>
<dbReference type="RefSeq" id="WP_013323420.1">
    <property type="nucleotide sequence ID" value="NC_014501.1"/>
</dbReference>
<dbReference type="KEGG" id="cyj:Cyan7822_3401"/>
<name>E0UDN8_GLOV7</name>